<gene>
    <name evidence="1" type="ORF">bsdcttw_26980</name>
</gene>
<reference evidence="1 2" key="2">
    <citation type="submission" date="2020-08" db="EMBL/GenBank/DDBJ databases">
        <authorList>
            <person name="Ueki A."/>
            <person name="Tonouchi A."/>
        </authorList>
    </citation>
    <scope>NUCLEOTIDE SEQUENCE [LARGE SCALE GENOMIC DNA]</scope>
    <source>
        <strain evidence="1 2">CTTW</strain>
    </source>
</reference>
<dbReference type="Gene3D" id="3.40.50.12780">
    <property type="entry name" value="N-terminal domain of ligase-like"/>
    <property type="match status" value="1"/>
</dbReference>
<dbReference type="Proteomes" id="UP000515703">
    <property type="component" value="Chromosome"/>
</dbReference>
<evidence type="ECO:0008006" key="3">
    <source>
        <dbReference type="Google" id="ProtNLM"/>
    </source>
</evidence>
<dbReference type="RefSeq" id="WP_207726406.1">
    <property type="nucleotide sequence ID" value="NZ_AP023368.1"/>
</dbReference>
<protein>
    <recommendedName>
        <fullName evidence="3">Phenylacetate--CoA ligase family protein</fullName>
    </recommendedName>
</protein>
<proteinExistence type="predicted"/>
<dbReference type="PANTHER" id="PTHR36932">
    <property type="entry name" value="CAPSULAR POLYSACCHARIDE BIOSYNTHESIS PROTEIN"/>
    <property type="match status" value="1"/>
</dbReference>
<accession>A0A7I8DPL0</accession>
<evidence type="ECO:0000313" key="1">
    <source>
        <dbReference type="EMBL" id="BCJ99657.1"/>
    </source>
</evidence>
<dbReference type="InterPro" id="IPR042099">
    <property type="entry name" value="ANL_N_sf"/>
</dbReference>
<dbReference type="InterPro" id="IPR053158">
    <property type="entry name" value="CapK_Type1_Caps_Biosynth"/>
</dbReference>
<dbReference type="AlphaFoldDB" id="A0A7I8DPL0"/>
<dbReference type="PANTHER" id="PTHR36932:SF1">
    <property type="entry name" value="CAPSULAR POLYSACCHARIDE BIOSYNTHESIS PROTEIN"/>
    <property type="match status" value="1"/>
</dbReference>
<organism evidence="1 2">
    <name type="scientific">Anaerocolumna chitinilytica</name>
    <dbReference type="NCBI Taxonomy" id="1727145"/>
    <lineage>
        <taxon>Bacteria</taxon>
        <taxon>Bacillati</taxon>
        <taxon>Bacillota</taxon>
        <taxon>Clostridia</taxon>
        <taxon>Lachnospirales</taxon>
        <taxon>Lachnospiraceae</taxon>
        <taxon>Anaerocolumna</taxon>
    </lineage>
</organism>
<dbReference type="KEGG" id="acht:bsdcttw_26980"/>
<evidence type="ECO:0000313" key="2">
    <source>
        <dbReference type="Proteomes" id="UP000515703"/>
    </source>
</evidence>
<dbReference type="EMBL" id="AP023368">
    <property type="protein sequence ID" value="BCJ99657.1"/>
    <property type="molecule type" value="Genomic_DNA"/>
</dbReference>
<dbReference type="SUPFAM" id="SSF56801">
    <property type="entry name" value="Acetyl-CoA synthetase-like"/>
    <property type="match status" value="1"/>
</dbReference>
<keyword evidence="2" id="KW-1185">Reference proteome</keyword>
<reference evidence="1 2" key="1">
    <citation type="submission" date="2020-08" db="EMBL/GenBank/DDBJ databases">
        <title>Draft genome sequencing of an Anaerocolumna strain isolated from anoxic soil subjected to BSD treatment.</title>
        <authorList>
            <person name="Uek A."/>
            <person name="Tonouchi A."/>
        </authorList>
    </citation>
    <scope>NUCLEOTIDE SEQUENCE [LARGE SCALE GENOMIC DNA]</scope>
    <source>
        <strain evidence="1 2">CTTW</strain>
    </source>
</reference>
<sequence>MKRFLMKIYFKLPVVLQDIAVSIYGLLLYQQRYTGIYKKYLKKYAANTHENVKREIRIQNLKFLYLLHYAAAASPFYKELYKDINLNQIKSVEDIGKLPILTKDMLRENIDRIYTIPKRKSLIFFTGGTTGIPLKVRKRKKDVRKRMAYLDAYKLTFGFRNNRMKSARFFGKKIVEENPRKPIFWRNNYISRQRLYSTYHLTEENLAYYVADLNRYKPASIDGFVSAIYCIARYMESNGIKPTFTPKAVFTTSETVLPYHRETIERVFGCSLSDQYASNEGAPFIVQCRCGSYHEAIDTGVFEHLERDGRTSLLVTGFDTIGTPLIRYDIGDVILPLSGKKSCACGSCHPIIEGISGREAAFLMTGKGQISQVQLSVLISSLSKRIVQMQFIQKKDGSLHIIAIPSLEEKGKASPKAYEQLYLALRDFLGSEVNIVLEYRDSPYLLKSGKFQLILKEEWLER</sequence>
<name>A0A7I8DPL0_9FIRM</name>